<evidence type="ECO:0000313" key="1">
    <source>
        <dbReference type="EMBL" id="NVN32006.1"/>
    </source>
</evidence>
<comment type="caution">
    <text evidence="1">The sequence shown here is derived from an EMBL/GenBank/DDBJ whole genome shotgun (WGS) entry which is preliminary data.</text>
</comment>
<accession>A0A850NW81</accession>
<dbReference type="GO" id="GO:0005506">
    <property type="term" value="F:iron ion binding"/>
    <property type="evidence" value="ECO:0007669"/>
    <property type="project" value="InterPro"/>
</dbReference>
<name>A0A850NW81_9PROT</name>
<reference evidence="1 2" key="1">
    <citation type="submission" date="2020-06" db="EMBL/GenBank/DDBJ databases">
        <title>Description of novel acetic acid bacteria.</title>
        <authorList>
            <person name="Sombolestani A."/>
        </authorList>
    </citation>
    <scope>NUCLEOTIDE SEQUENCE [LARGE SCALE GENOMIC DNA]</scope>
    <source>
        <strain evidence="1 2">LMG 26838</strain>
    </source>
</reference>
<proteinExistence type="predicted"/>
<dbReference type="GO" id="GO:0004497">
    <property type="term" value="F:monooxygenase activity"/>
    <property type="evidence" value="ECO:0007669"/>
    <property type="project" value="InterPro"/>
</dbReference>
<sequence length="106" mass="11581">MTGAPVITRLEGHHPLRLLRSFVDTVRNPIAALPPEIYDSGAHIVRVGRQQVLYLSDPAAIQEALSAHAGRLRKSDAMLRALTPAVGEGLLTADGAHWRWQRQAMA</sequence>
<dbReference type="Gene3D" id="1.10.630.10">
    <property type="entry name" value="Cytochrome P450"/>
    <property type="match status" value="1"/>
</dbReference>
<evidence type="ECO:0000313" key="2">
    <source>
        <dbReference type="Proteomes" id="UP000565205"/>
    </source>
</evidence>
<dbReference type="GO" id="GO:0020037">
    <property type="term" value="F:heme binding"/>
    <property type="evidence" value="ECO:0007669"/>
    <property type="project" value="InterPro"/>
</dbReference>
<dbReference type="Proteomes" id="UP000565205">
    <property type="component" value="Unassembled WGS sequence"/>
</dbReference>
<dbReference type="InterPro" id="IPR036396">
    <property type="entry name" value="Cyt_P450_sf"/>
</dbReference>
<dbReference type="RefSeq" id="WP_218062196.1">
    <property type="nucleotide sequence ID" value="NZ_JABXXQ010000594.1"/>
</dbReference>
<gene>
    <name evidence="1" type="ORF">HUK83_16905</name>
</gene>
<dbReference type="EMBL" id="JABXXQ010000594">
    <property type="protein sequence ID" value="NVN32006.1"/>
    <property type="molecule type" value="Genomic_DNA"/>
</dbReference>
<organism evidence="1 2">
    <name type="scientific">Endobacter medicaginis</name>
    <dbReference type="NCBI Taxonomy" id="1181271"/>
    <lineage>
        <taxon>Bacteria</taxon>
        <taxon>Pseudomonadati</taxon>
        <taxon>Pseudomonadota</taxon>
        <taxon>Alphaproteobacteria</taxon>
        <taxon>Acetobacterales</taxon>
        <taxon>Acetobacteraceae</taxon>
        <taxon>Endobacter</taxon>
    </lineage>
</organism>
<dbReference type="AlphaFoldDB" id="A0A850NW81"/>
<feature type="non-terminal residue" evidence="1">
    <location>
        <position position="106"/>
    </location>
</feature>
<protein>
    <submittedName>
        <fullName evidence="1">Cytochrome P450</fullName>
    </submittedName>
</protein>
<dbReference type="GO" id="GO:0016705">
    <property type="term" value="F:oxidoreductase activity, acting on paired donors, with incorporation or reduction of molecular oxygen"/>
    <property type="evidence" value="ECO:0007669"/>
    <property type="project" value="InterPro"/>
</dbReference>
<dbReference type="SUPFAM" id="SSF48264">
    <property type="entry name" value="Cytochrome P450"/>
    <property type="match status" value="1"/>
</dbReference>